<dbReference type="EMBL" id="HF935364">
    <property type="protein sequence ID" value="CCX07709.1"/>
    <property type="molecule type" value="Genomic_DNA"/>
</dbReference>
<reference evidence="1 2" key="1">
    <citation type="journal article" date="2013" name="PLoS Genet.">
        <title>The genome and development-dependent transcriptomes of Pyronema confluens: a window into fungal evolution.</title>
        <authorList>
            <person name="Traeger S."/>
            <person name="Altegoer F."/>
            <person name="Freitag M."/>
            <person name="Gabaldon T."/>
            <person name="Kempken F."/>
            <person name="Kumar A."/>
            <person name="Marcet-Houben M."/>
            <person name="Poggeler S."/>
            <person name="Stajich J.E."/>
            <person name="Nowrousian M."/>
        </authorList>
    </citation>
    <scope>NUCLEOTIDE SEQUENCE [LARGE SCALE GENOMIC DNA]</scope>
    <source>
        <strain evidence="2">CBS 100304</strain>
        <tissue evidence="1">Vegetative mycelium</tissue>
    </source>
</reference>
<keyword evidence="2" id="KW-1185">Reference proteome</keyword>
<protein>
    <submittedName>
        <fullName evidence="1">Uncharacterized protein</fullName>
    </submittedName>
</protein>
<proteinExistence type="predicted"/>
<accession>U4KZS4</accession>
<dbReference type="AlphaFoldDB" id="U4KZS4"/>
<evidence type="ECO:0000313" key="2">
    <source>
        <dbReference type="Proteomes" id="UP000018144"/>
    </source>
</evidence>
<dbReference type="Proteomes" id="UP000018144">
    <property type="component" value="Unassembled WGS sequence"/>
</dbReference>
<sequence length="58" mass="6691">MFDQGQLISGHLKHTHSSISKRLVARNTTAKQRLEEPRVDFSRVGGEWGRIDWSNAWV</sequence>
<name>U4KZS4_PYROM</name>
<organism evidence="1 2">
    <name type="scientific">Pyronema omphalodes (strain CBS 100304)</name>
    <name type="common">Pyronema confluens</name>
    <dbReference type="NCBI Taxonomy" id="1076935"/>
    <lineage>
        <taxon>Eukaryota</taxon>
        <taxon>Fungi</taxon>
        <taxon>Dikarya</taxon>
        <taxon>Ascomycota</taxon>
        <taxon>Pezizomycotina</taxon>
        <taxon>Pezizomycetes</taxon>
        <taxon>Pezizales</taxon>
        <taxon>Pyronemataceae</taxon>
        <taxon>Pyronema</taxon>
    </lineage>
</organism>
<gene>
    <name evidence="1" type="ORF">PCON_07298</name>
</gene>
<evidence type="ECO:0000313" key="1">
    <source>
        <dbReference type="EMBL" id="CCX07709.1"/>
    </source>
</evidence>